<feature type="region of interest" description="Disordered" evidence="1">
    <location>
        <begin position="89"/>
        <end position="128"/>
    </location>
</feature>
<reference evidence="2 3" key="1">
    <citation type="submission" date="2019-03" db="EMBL/GenBank/DDBJ databases">
        <title>First draft genome of Liparis tanakae, snailfish: a comprehensive survey of snailfish specific genes.</title>
        <authorList>
            <person name="Kim W."/>
            <person name="Song I."/>
            <person name="Jeong J.-H."/>
            <person name="Kim D."/>
            <person name="Kim S."/>
            <person name="Ryu S."/>
            <person name="Song J.Y."/>
            <person name="Lee S.K."/>
        </authorList>
    </citation>
    <scope>NUCLEOTIDE SEQUENCE [LARGE SCALE GENOMIC DNA]</scope>
    <source>
        <tissue evidence="2">Muscle</tissue>
    </source>
</reference>
<feature type="compositionally biased region" description="Low complexity" evidence="1">
    <location>
        <begin position="114"/>
        <end position="128"/>
    </location>
</feature>
<evidence type="ECO:0000313" key="3">
    <source>
        <dbReference type="Proteomes" id="UP000314294"/>
    </source>
</evidence>
<dbReference type="AlphaFoldDB" id="A0A4Z2ES09"/>
<comment type="caution">
    <text evidence="2">The sequence shown here is derived from an EMBL/GenBank/DDBJ whole genome shotgun (WGS) entry which is preliminary data.</text>
</comment>
<evidence type="ECO:0000313" key="2">
    <source>
        <dbReference type="EMBL" id="TNN31371.1"/>
    </source>
</evidence>
<sequence>MEQRQKKSSRDTRRLGLQSRAGGFDSYFEGLSSVPCTSCPCDWLPVLIGSSRVCCRPALLLHLIVYICSGTHGCCKPIPFKWRTAAIPLEPRRGRSHGGGGATSIRETRRETRSNTTGTGTSRTSHRD</sequence>
<organism evidence="2 3">
    <name type="scientific">Liparis tanakae</name>
    <name type="common">Tanaka's snailfish</name>
    <dbReference type="NCBI Taxonomy" id="230148"/>
    <lineage>
        <taxon>Eukaryota</taxon>
        <taxon>Metazoa</taxon>
        <taxon>Chordata</taxon>
        <taxon>Craniata</taxon>
        <taxon>Vertebrata</taxon>
        <taxon>Euteleostomi</taxon>
        <taxon>Actinopterygii</taxon>
        <taxon>Neopterygii</taxon>
        <taxon>Teleostei</taxon>
        <taxon>Neoteleostei</taxon>
        <taxon>Acanthomorphata</taxon>
        <taxon>Eupercaria</taxon>
        <taxon>Perciformes</taxon>
        <taxon>Cottioidei</taxon>
        <taxon>Cottales</taxon>
        <taxon>Liparidae</taxon>
        <taxon>Liparis</taxon>
    </lineage>
</organism>
<protein>
    <submittedName>
        <fullName evidence="2">Uncharacterized protein</fullName>
    </submittedName>
</protein>
<accession>A0A4Z2ES09</accession>
<evidence type="ECO:0000256" key="1">
    <source>
        <dbReference type="SAM" id="MobiDB-lite"/>
    </source>
</evidence>
<dbReference type="Proteomes" id="UP000314294">
    <property type="component" value="Unassembled WGS sequence"/>
</dbReference>
<gene>
    <name evidence="2" type="ORF">EYF80_058478</name>
</gene>
<name>A0A4Z2ES09_9TELE</name>
<keyword evidence="3" id="KW-1185">Reference proteome</keyword>
<proteinExistence type="predicted"/>
<dbReference type="EMBL" id="SRLO01003531">
    <property type="protein sequence ID" value="TNN31371.1"/>
    <property type="molecule type" value="Genomic_DNA"/>
</dbReference>